<sequence>MIPYDDLAKKINVEKIKITATIEPQEVKEVAPINIINHKRFDIMAKYIYAWYRENNIKSDWGLRLYDEHLRVFNNYEEGVGSEKKGIDMFLSSFHSTLDSIKKNGFDDSKTLIPVGTNNVPIDGAHRLTAALLYNKNVKTVKLEHSEVNYSYNFFVNRGLDALQSKWCDAITYEYCKMKKNTRILILFPSVASKKNEVKQILDLLGGIYYKKNIFVGNEGPRNLMFLLYRNTYNIDHPYFKQIDDKIKINFKTSGSVQMVVFEKENVDNLKKAKLKLQKLSKGDSEAFFLTDDHNQTIELSQVLLNYNSMHFLNNAKPYKNQSFVKSLDFFKKSLEEKSINKEYICLGNSSVLAAYGIKETFELDFVQHDSLSNLKEATNIVTKKRNYNQGKDDLIFNPENHFYFNGIKFVSISLVKKMKRNSKSPREIKELSAIQIYLLRGNLPFKVKVMFNSYMDLSKSLLKRIRKAVYLT</sequence>
<evidence type="ECO:0000313" key="2">
    <source>
        <dbReference type="Proteomes" id="UP000198571"/>
    </source>
</evidence>
<proteinExistence type="predicted"/>
<keyword evidence="2" id="KW-1185">Reference proteome</keyword>
<accession>A0A1H9UL71</accession>
<dbReference type="EMBL" id="FOGT01000008">
    <property type="protein sequence ID" value="SES09877.1"/>
    <property type="molecule type" value="Genomic_DNA"/>
</dbReference>
<dbReference type="Proteomes" id="UP000198571">
    <property type="component" value="Unassembled WGS sequence"/>
</dbReference>
<dbReference type="RefSeq" id="WP_093051709.1">
    <property type="nucleotide sequence ID" value="NZ_FOGT01000008.1"/>
</dbReference>
<evidence type="ECO:0000313" key="1">
    <source>
        <dbReference type="EMBL" id="SES09877.1"/>
    </source>
</evidence>
<gene>
    <name evidence="1" type="ORF">SAMN05518684_1082</name>
</gene>
<dbReference type="OrthoDB" id="6636518at2"/>
<reference evidence="2" key="1">
    <citation type="submission" date="2016-10" db="EMBL/GenBank/DDBJ databases">
        <authorList>
            <person name="Varghese N."/>
            <person name="Submissions S."/>
        </authorList>
    </citation>
    <scope>NUCLEOTIDE SEQUENCE [LARGE SCALE GENOMIC DNA]</scope>
    <source>
        <strain evidence="2">S9</strain>
    </source>
</reference>
<name>A0A1H9UL71_9BACI</name>
<dbReference type="STRING" id="1601833.SAMN05518684_1082"/>
<organism evidence="1 2">
    <name type="scientific">Salipaludibacillus aurantiacus</name>
    <dbReference type="NCBI Taxonomy" id="1601833"/>
    <lineage>
        <taxon>Bacteria</taxon>
        <taxon>Bacillati</taxon>
        <taxon>Bacillota</taxon>
        <taxon>Bacilli</taxon>
        <taxon>Bacillales</taxon>
        <taxon>Bacillaceae</taxon>
    </lineage>
</organism>
<protein>
    <submittedName>
        <fullName evidence="1">Uncharacterized protein</fullName>
    </submittedName>
</protein>
<dbReference type="AlphaFoldDB" id="A0A1H9UL71"/>